<evidence type="ECO:0000313" key="5">
    <source>
        <dbReference type="Proteomes" id="UP000050497"/>
    </source>
</evidence>
<dbReference type="STRING" id="1653334.GA0071312_3082"/>
<dbReference type="PROSITE" id="PS50005">
    <property type="entry name" value="TPR"/>
    <property type="match status" value="2"/>
</dbReference>
<organism evidence="3 5">
    <name type="scientific">Saliniramus fredricksonii</name>
    <dbReference type="NCBI Taxonomy" id="1653334"/>
    <lineage>
        <taxon>Bacteria</taxon>
        <taxon>Pseudomonadati</taxon>
        <taxon>Pseudomonadota</taxon>
        <taxon>Alphaproteobacteria</taxon>
        <taxon>Hyphomicrobiales</taxon>
        <taxon>Salinarimonadaceae</taxon>
        <taxon>Saliniramus</taxon>
    </lineage>
</organism>
<dbReference type="PANTHER" id="PTHR12558:SF13">
    <property type="entry name" value="CELL DIVISION CYCLE PROTEIN 27 HOMOLOG"/>
    <property type="match status" value="1"/>
</dbReference>
<dbReference type="SUPFAM" id="SSF48452">
    <property type="entry name" value="TPR-like"/>
    <property type="match status" value="3"/>
</dbReference>
<proteinExistence type="predicted"/>
<keyword evidence="6" id="KW-1185">Reference proteome</keyword>
<accession>A0A0P7Y4U4</accession>
<reference evidence="3 5" key="1">
    <citation type="submission" date="2015-09" db="EMBL/GenBank/DDBJ databases">
        <title>Identification and resolution of microdiversity through metagenomic sequencing of parallel consortia.</title>
        <authorList>
            <person name="Nelson W.C."/>
            <person name="Romine M.F."/>
            <person name="Lindemann S.R."/>
        </authorList>
    </citation>
    <scope>NUCLEOTIDE SEQUENCE [LARGE SCALE GENOMIC DNA]</scope>
    <source>
        <strain evidence="3">HL-109</strain>
    </source>
</reference>
<dbReference type="RefSeq" id="WP_165604054.1">
    <property type="nucleotide sequence ID" value="NZ_FMBM01000002.1"/>
</dbReference>
<sequence length="612" mass="66780">MFARQPSDHITSFMQILIRGAAVLALAVTINAGPWGGAASAQAAPEAPRLDDLREIPYPARSVAGNFLAAHVAGFAGDTTASATFYRRLFDMVTDDPALLENAFIAFLADGDMSYALRAAERILESDPGNSLAQLAQAVGDIREGRFAVARSRLEQGGRGNTADLTATLLRAWAYAGSGLEEDALLTVDRLEGEAGYEIFRLYHGALIASFLGETEIARTRFSAALEAQPSALSIVDAYARFAARDERTDEAIAAYEDFLETFPRHPIAHANLEALRDDKSLPRAVSSVNEGASEVLYGLGSVGISDGDDLIALIYLRLAIHLAPAHDMALATLAELLESRAQYAAAIETFNAIPAASPLQSGAQVDIGMLLEQLDRKADAVAHLEALIARDAQNREAHVALANIQRMRRNFPEAAEAYTRAIALLGDPGPGDWTLFFFRGASLERMGEWERAEADLRQALDLVPDTSPLGEAQILNYLGYSWVDMDIRLDEGYTMIQRAIELAPDDGHIIDSLGWAYFKLGRYEDAVRELERAIEHLPNDPVVNDHLGDVYWRVGRRLEARFQWERALANDPGEDDREMIERKLEIGLDEAEADSRKSEAGEATDGAREGG</sequence>
<comment type="caution">
    <text evidence="3">The sequence shown here is derived from an EMBL/GenBank/DDBJ whole genome shotgun (WGS) entry which is preliminary data.</text>
</comment>
<dbReference type="Gene3D" id="1.25.40.10">
    <property type="entry name" value="Tetratricopeptide repeat domain"/>
    <property type="match status" value="3"/>
</dbReference>
<dbReference type="Pfam" id="PF13432">
    <property type="entry name" value="TPR_16"/>
    <property type="match status" value="2"/>
</dbReference>
<feature type="repeat" description="TPR" evidence="1">
    <location>
        <begin position="508"/>
        <end position="541"/>
    </location>
</feature>
<dbReference type="EMBL" id="LJSX01000031">
    <property type="protein sequence ID" value="KPQ09269.1"/>
    <property type="molecule type" value="Genomic_DNA"/>
</dbReference>
<gene>
    <name evidence="4" type="ORF">GA0071312_3082</name>
    <name evidence="3" type="ORF">HLUCCO17_15660</name>
</gene>
<dbReference type="PANTHER" id="PTHR12558">
    <property type="entry name" value="CELL DIVISION CYCLE 16,23,27"/>
    <property type="match status" value="1"/>
</dbReference>
<dbReference type="Proteomes" id="UP000182800">
    <property type="component" value="Unassembled WGS sequence"/>
</dbReference>
<dbReference type="Pfam" id="PF13414">
    <property type="entry name" value="TPR_11"/>
    <property type="match status" value="1"/>
</dbReference>
<name>A0A0P7Y4U4_9HYPH</name>
<reference evidence="4 6" key="2">
    <citation type="submission" date="2016-08" db="EMBL/GenBank/DDBJ databases">
        <authorList>
            <person name="Varghese N."/>
            <person name="Submissions Spin"/>
        </authorList>
    </citation>
    <scope>NUCLEOTIDE SEQUENCE [LARGE SCALE GENOMIC DNA]</scope>
    <source>
        <strain evidence="4 6">HL-109</strain>
    </source>
</reference>
<dbReference type="PATRIC" id="fig|1653334.4.peg.835"/>
<evidence type="ECO:0000313" key="3">
    <source>
        <dbReference type="EMBL" id="KPQ09269.1"/>
    </source>
</evidence>
<dbReference type="Proteomes" id="UP000050497">
    <property type="component" value="Unassembled WGS sequence"/>
</dbReference>
<evidence type="ECO:0000256" key="2">
    <source>
        <dbReference type="SAM" id="MobiDB-lite"/>
    </source>
</evidence>
<evidence type="ECO:0000313" key="6">
    <source>
        <dbReference type="Proteomes" id="UP000182800"/>
    </source>
</evidence>
<feature type="region of interest" description="Disordered" evidence="2">
    <location>
        <begin position="591"/>
        <end position="612"/>
    </location>
</feature>
<dbReference type="SMART" id="SM00028">
    <property type="entry name" value="TPR"/>
    <property type="match status" value="7"/>
</dbReference>
<feature type="compositionally biased region" description="Basic and acidic residues" evidence="2">
    <location>
        <begin position="594"/>
        <end position="612"/>
    </location>
</feature>
<evidence type="ECO:0000256" key="1">
    <source>
        <dbReference type="PROSITE-ProRule" id="PRU00339"/>
    </source>
</evidence>
<dbReference type="PROSITE" id="PS50293">
    <property type="entry name" value="TPR_REGION"/>
    <property type="match status" value="1"/>
</dbReference>
<feature type="repeat" description="TPR" evidence="1">
    <location>
        <begin position="434"/>
        <end position="467"/>
    </location>
</feature>
<dbReference type="InterPro" id="IPR011990">
    <property type="entry name" value="TPR-like_helical_dom_sf"/>
</dbReference>
<dbReference type="AlphaFoldDB" id="A0A0P7Y4U4"/>
<dbReference type="EMBL" id="FMBM01000002">
    <property type="protein sequence ID" value="SCC82106.1"/>
    <property type="molecule type" value="Genomic_DNA"/>
</dbReference>
<keyword evidence="1" id="KW-0802">TPR repeat</keyword>
<dbReference type="InterPro" id="IPR019734">
    <property type="entry name" value="TPR_rpt"/>
</dbReference>
<evidence type="ECO:0000313" key="4">
    <source>
        <dbReference type="EMBL" id="SCC82106.1"/>
    </source>
</evidence>
<protein>
    <submittedName>
        <fullName evidence="3">TPR repeat</fullName>
    </submittedName>
    <submittedName>
        <fullName evidence="4">Tetratricopeptide repeat-containing protein</fullName>
    </submittedName>
</protein>